<keyword evidence="5" id="KW-1185">Reference proteome</keyword>
<dbReference type="EMBL" id="JAACJM010000023">
    <property type="protein sequence ID" value="KAF5366380.1"/>
    <property type="molecule type" value="Genomic_DNA"/>
</dbReference>
<feature type="domain" description="DUF6534" evidence="3">
    <location>
        <begin position="201"/>
        <end position="291"/>
    </location>
</feature>
<keyword evidence="2" id="KW-0812">Transmembrane</keyword>
<dbReference type="Proteomes" id="UP000559256">
    <property type="component" value="Unassembled WGS sequence"/>
</dbReference>
<sequence>MSSTLLSTQAPTIDNTLGAVFLGAVLASILYGITTLQVWLYYHRYFHDSVLHQVSVGALWALDTLHQALIIHTAYVGSLKAPGSPKILWYFLFLSLSTPAWSLMYLFIRTQVDKASSCHQRHHHSHSAKFVCIPSLDTDRLNGLRFTHPVSGIHHGYLGYLVALVVGAGFGVVFSYEVFTASTFVTLQNVTWSINASLAASTTIDFTIGLAMCYYLRKSKEVVVFQEGLNSKLTTVMQYMLTSGLLTSAISLSTLFTYNLMPDNLVFLGLQFMLTKFYTGSFLAMLNARQYARSNSTSDSQTHSQLGSRLNSTTRSQLSNVQLHVQTSVHTHLDHSYSSLNDHLKFNGVSGFGGKNVNGPGQELELTSPSSMTSFSPGSSKYPSDIGTLTYVSYDDRSGAAWKKDSKWDDVESEAGIGIESPASAVVRPALAYDDHPYISPANRNRERSRPDYAHHW</sequence>
<evidence type="ECO:0000256" key="2">
    <source>
        <dbReference type="SAM" id="Phobius"/>
    </source>
</evidence>
<feature type="transmembrane region" description="Helical" evidence="2">
    <location>
        <begin position="54"/>
        <end position="75"/>
    </location>
</feature>
<feature type="transmembrane region" description="Helical" evidence="2">
    <location>
        <begin position="20"/>
        <end position="42"/>
    </location>
</feature>
<reference evidence="4 5" key="1">
    <citation type="journal article" date="2020" name="ISME J.">
        <title>Uncovering the hidden diversity of litter-decomposition mechanisms in mushroom-forming fungi.</title>
        <authorList>
            <person name="Floudas D."/>
            <person name="Bentzer J."/>
            <person name="Ahren D."/>
            <person name="Johansson T."/>
            <person name="Persson P."/>
            <person name="Tunlid A."/>
        </authorList>
    </citation>
    <scope>NUCLEOTIDE SEQUENCE [LARGE SCALE GENOMIC DNA]</scope>
    <source>
        <strain evidence="4 5">CBS 291.85</strain>
    </source>
</reference>
<gene>
    <name evidence="4" type="ORF">D9758_009793</name>
</gene>
<evidence type="ECO:0000313" key="4">
    <source>
        <dbReference type="EMBL" id="KAF5366380.1"/>
    </source>
</evidence>
<dbReference type="Pfam" id="PF20152">
    <property type="entry name" value="DUF6534"/>
    <property type="match status" value="1"/>
</dbReference>
<comment type="caution">
    <text evidence="4">The sequence shown here is derived from an EMBL/GenBank/DDBJ whole genome shotgun (WGS) entry which is preliminary data.</text>
</comment>
<evidence type="ECO:0000256" key="1">
    <source>
        <dbReference type="SAM" id="MobiDB-lite"/>
    </source>
</evidence>
<feature type="transmembrane region" description="Helical" evidence="2">
    <location>
        <begin position="196"/>
        <end position="216"/>
    </location>
</feature>
<dbReference type="PANTHER" id="PTHR40465">
    <property type="entry name" value="CHROMOSOME 1, WHOLE GENOME SHOTGUN SEQUENCE"/>
    <property type="match status" value="1"/>
</dbReference>
<evidence type="ECO:0000313" key="5">
    <source>
        <dbReference type="Proteomes" id="UP000559256"/>
    </source>
</evidence>
<feature type="compositionally biased region" description="Basic and acidic residues" evidence="1">
    <location>
        <begin position="444"/>
        <end position="457"/>
    </location>
</feature>
<accession>A0A8H5LQL8</accession>
<feature type="transmembrane region" description="Helical" evidence="2">
    <location>
        <begin position="157"/>
        <end position="176"/>
    </location>
</feature>
<feature type="transmembrane region" description="Helical" evidence="2">
    <location>
        <begin position="236"/>
        <end position="258"/>
    </location>
</feature>
<organism evidence="4 5">
    <name type="scientific">Tetrapyrgos nigripes</name>
    <dbReference type="NCBI Taxonomy" id="182062"/>
    <lineage>
        <taxon>Eukaryota</taxon>
        <taxon>Fungi</taxon>
        <taxon>Dikarya</taxon>
        <taxon>Basidiomycota</taxon>
        <taxon>Agaricomycotina</taxon>
        <taxon>Agaricomycetes</taxon>
        <taxon>Agaricomycetidae</taxon>
        <taxon>Agaricales</taxon>
        <taxon>Marasmiineae</taxon>
        <taxon>Marasmiaceae</taxon>
        <taxon>Tetrapyrgos</taxon>
    </lineage>
</organism>
<dbReference type="AlphaFoldDB" id="A0A8H5LQL8"/>
<keyword evidence="2" id="KW-1133">Transmembrane helix</keyword>
<protein>
    <recommendedName>
        <fullName evidence="3">DUF6534 domain-containing protein</fullName>
    </recommendedName>
</protein>
<dbReference type="PANTHER" id="PTHR40465:SF1">
    <property type="entry name" value="DUF6534 DOMAIN-CONTAINING PROTEIN"/>
    <property type="match status" value="1"/>
</dbReference>
<proteinExistence type="predicted"/>
<evidence type="ECO:0000259" key="3">
    <source>
        <dbReference type="Pfam" id="PF20152"/>
    </source>
</evidence>
<dbReference type="OrthoDB" id="2798516at2759"/>
<feature type="transmembrane region" description="Helical" evidence="2">
    <location>
        <begin position="264"/>
        <end position="286"/>
    </location>
</feature>
<name>A0A8H5LQL8_9AGAR</name>
<feature type="region of interest" description="Disordered" evidence="1">
    <location>
        <begin position="357"/>
        <end position="380"/>
    </location>
</feature>
<keyword evidence="2" id="KW-0472">Membrane</keyword>
<feature type="transmembrane region" description="Helical" evidence="2">
    <location>
        <begin position="87"/>
        <end position="108"/>
    </location>
</feature>
<feature type="compositionally biased region" description="Low complexity" evidence="1">
    <location>
        <begin position="367"/>
        <end position="380"/>
    </location>
</feature>
<dbReference type="InterPro" id="IPR045339">
    <property type="entry name" value="DUF6534"/>
</dbReference>
<feature type="region of interest" description="Disordered" evidence="1">
    <location>
        <begin position="435"/>
        <end position="457"/>
    </location>
</feature>